<protein>
    <recommendedName>
        <fullName evidence="4">Regulatory protein</fullName>
    </recommendedName>
</protein>
<dbReference type="OrthoDB" id="4299905at2"/>
<evidence type="ECO:0008006" key="4">
    <source>
        <dbReference type="Google" id="ProtNLM"/>
    </source>
</evidence>
<dbReference type="AlphaFoldDB" id="A0A428YBR3"/>
<comment type="caution">
    <text evidence="2">The sequence shown here is derived from an EMBL/GenBank/DDBJ whole genome shotgun (WGS) entry which is preliminary data.</text>
</comment>
<feature type="compositionally biased region" description="Basic and acidic residues" evidence="1">
    <location>
        <begin position="20"/>
        <end position="34"/>
    </location>
</feature>
<proteinExistence type="predicted"/>
<evidence type="ECO:0000256" key="1">
    <source>
        <dbReference type="SAM" id="MobiDB-lite"/>
    </source>
</evidence>
<evidence type="ECO:0000313" key="2">
    <source>
        <dbReference type="EMBL" id="RSM65014.1"/>
    </source>
</evidence>
<name>A0A428YBR3_KIBAR</name>
<evidence type="ECO:0000313" key="3">
    <source>
        <dbReference type="Proteomes" id="UP000287547"/>
    </source>
</evidence>
<feature type="region of interest" description="Disordered" evidence="1">
    <location>
        <begin position="16"/>
        <end position="35"/>
    </location>
</feature>
<gene>
    <name evidence="2" type="ORF">DMH04_50125</name>
</gene>
<accession>A0A428YBR3</accession>
<sequence>MRLMIDTSQVSFTVSLDPQARMEHGDSRKQRTDRNTGFPLWSVQLVAMDADGAEVISVTTAGEQPPKVSAGQLVTPVDLQAIPWAQNGKNGVAFRAADLKPVPAGKSA</sequence>
<dbReference type="Proteomes" id="UP000287547">
    <property type="component" value="Unassembled WGS sequence"/>
</dbReference>
<reference evidence="2 3" key="1">
    <citation type="submission" date="2018-05" db="EMBL/GenBank/DDBJ databases">
        <title>Evolution of GPA BGCs.</title>
        <authorList>
            <person name="Waglechner N."/>
            <person name="Wright G.D."/>
        </authorList>
    </citation>
    <scope>NUCLEOTIDE SEQUENCE [LARGE SCALE GENOMIC DNA]</scope>
    <source>
        <strain evidence="2 3">A82846</strain>
    </source>
</reference>
<organism evidence="2 3">
    <name type="scientific">Kibdelosporangium aridum</name>
    <dbReference type="NCBI Taxonomy" id="2030"/>
    <lineage>
        <taxon>Bacteria</taxon>
        <taxon>Bacillati</taxon>
        <taxon>Actinomycetota</taxon>
        <taxon>Actinomycetes</taxon>
        <taxon>Pseudonocardiales</taxon>
        <taxon>Pseudonocardiaceae</taxon>
        <taxon>Kibdelosporangium</taxon>
    </lineage>
</organism>
<dbReference type="EMBL" id="QHKI01000090">
    <property type="protein sequence ID" value="RSM65014.1"/>
    <property type="molecule type" value="Genomic_DNA"/>
</dbReference>